<reference evidence="3" key="2">
    <citation type="journal article" date="2023" name="Commun. Biol.">
        <title>Intrasexual cuticular hydrocarbon dimorphism in a wasp sheds light on hydrocarbon biosynthesis genes in Hymenoptera.</title>
        <authorList>
            <person name="Moris V.C."/>
            <person name="Podsiadlowski L."/>
            <person name="Martin S."/>
            <person name="Oeyen J.P."/>
            <person name="Donath A."/>
            <person name="Petersen M."/>
            <person name="Wilbrandt J."/>
            <person name="Misof B."/>
            <person name="Liedtke D."/>
            <person name="Thamm M."/>
            <person name="Scheiner R."/>
            <person name="Schmitt T."/>
            <person name="Niehuis O."/>
        </authorList>
    </citation>
    <scope>NUCLEOTIDE SEQUENCE</scope>
    <source>
        <strain evidence="3">GBR_01_08_01A</strain>
    </source>
</reference>
<feature type="region of interest" description="Disordered" evidence="1">
    <location>
        <begin position="228"/>
        <end position="257"/>
    </location>
</feature>
<feature type="region of interest" description="Disordered" evidence="1">
    <location>
        <begin position="75"/>
        <end position="114"/>
    </location>
</feature>
<dbReference type="PROSITE" id="PS51140">
    <property type="entry name" value="CUE"/>
    <property type="match status" value="1"/>
</dbReference>
<dbReference type="PANTHER" id="PTHR13467:SF3">
    <property type="entry name" value="CUE DOMAIN-CONTAINING PROTEIN 1"/>
    <property type="match status" value="1"/>
</dbReference>
<gene>
    <name evidence="3" type="ORF">KPH14_004083</name>
</gene>
<dbReference type="EMBL" id="JAIFRP010000006">
    <property type="protein sequence ID" value="KAK2588009.1"/>
    <property type="molecule type" value="Genomic_DNA"/>
</dbReference>
<dbReference type="AlphaFoldDB" id="A0AAD9RXZ3"/>
<dbReference type="InterPro" id="IPR040195">
    <property type="entry name" value="CUE_CUED1"/>
</dbReference>
<accession>A0AAD9RXZ3</accession>
<proteinExistence type="predicted"/>
<protein>
    <recommendedName>
        <fullName evidence="2">CUE domain-containing protein</fullName>
    </recommendedName>
</protein>
<dbReference type="CDD" id="cd14366">
    <property type="entry name" value="CUE_CUED1"/>
    <property type="match status" value="1"/>
</dbReference>
<comment type="caution">
    <text evidence="3">The sequence shown here is derived from an EMBL/GenBank/DDBJ whole genome shotgun (WGS) entry which is preliminary data.</text>
</comment>
<name>A0AAD9RXZ3_9HYME</name>
<dbReference type="SMART" id="SM00546">
    <property type="entry name" value="CUE"/>
    <property type="match status" value="1"/>
</dbReference>
<dbReference type="Proteomes" id="UP001258017">
    <property type="component" value="Unassembled WGS sequence"/>
</dbReference>
<dbReference type="Gene3D" id="1.10.8.10">
    <property type="entry name" value="DNA helicase RuvA subunit, C-terminal domain"/>
    <property type="match status" value="1"/>
</dbReference>
<sequence length="257" mass="29540">MALIEKTVCVTVFYYFTMASATEQQQQQQTTLEFYQAMADFKNMFPQMDDDVIEAVLRSNQGAVDTTIDQLLSMSTDNENEKIRSELEQSEELPNITKSPKSDSNKSLKNLHKWQPPLLGPLPDTFLRLPQQLSKDTLDGVHSQENSMLEDERIAMFLQDEEFMAQLRWNEDFLSTLENDSKLQGTGLEKCNNQSGHDDEDLFKERLRNMGKVSRRKFAQLTKVFTRSKKRGGRQLLPPTASCDDLLDPEESSRQQS</sequence>
<organism evidence="3 4">
    <name type="scientific">Odynerus spinipes</name>
    <dbReference type="NCBI Taxonomy" id="1348599"/>
    <lineage>
        <taxon>Eukaryota</taxon>
        <taxon>Metazoa</taxon>
        <taxon>Ecdysozoa</taxon>
        <taxon>Arthropoda</taxon>
        <taxon>Hexapoda</taxon>
        <taxon>Insecta</taxon>
        <taxon>Pterygota</taxon>
        <taxon>Neoptera</taxon>
        <taxon>Endopterygota</taxon>
        <taxon>Hymenoptera</taxon>
        <taxon>Apocrita</taxon>
        <taxon>Aculeata</taxon>
        <taxon>Vespoidea</taxon>
        <taxon>Vespidae</taxon>
        <taxon>Eumeninae</taxon>
        <taxon>Odynerus</taxon>
    </lineage>
</organism>
<evidence type="ECO:0000313" key="3">
    <source>
        <dbReference type="EMBL" id="KAK2588009.1"/>
    </source>
</evidence>
<dbReference type="InterPro" id="IPR009060">
    <property type="entry name" value="UBA-like_sf"/>
</dbReference>
<evidence type="ECO:0000313" key="4">
    <source>
        <dbReference type="Proteomes" id="UP001258017"/>
    </source>
</evidence>
<evidence type="ECO:0000259" key="2">
    <source>
        <dbReference type="PROSITE" id="PS51140"/>
    </source>
</evidence>
<evidence type="ECO:0000256" key="1">
    <source>
        <dbReference type="SAM" id="MobiDB-lite"/>
    </source>
</evidence>
<reference evidence="3" key="1">
    <citation type="submission" date="2021-08" db="EMBL/GenBank/DDBJ databases">
        <authorList>
            <person name="Misof B."/>
            <person name="Oliver O."/>
            <person name="Podsiadlowski L."/>
            <person name="Donath A."/>
            <person name="Peters R."/>
            <person name="Mayer C."/>
            <person name="Rust J."/>
            <person name="Gunkel S."/>
            <person name="Lesny P."/>
            <person name="Martin S."/>
            <person name="Oeyen J.P."/>
            <person name="Petersen M."/>
            <person name="Panagiotis P."/>
            <person name="Wilbrandt J."/>
            <person name="Tanja T."/>
        </authorList>
    </citation>
    <scope>NUCLEOTIDE SEQUENCE</scope>
    <source>
        <strain evidence="3">GBR_01_08_01A</strain>
        <tissue evidence="3">Thorax + abdomen</tissue>
    </source>
</reference>
<dbReference type="SUPFAM" id="SSF46934">
    <property type="entry name" value="UBA-like"/>
    <property type="match status" value="1"/>
</dbReference>
<dbReference type="PANTHER" id="PTHR13467">
    <property type="entry name" value="CUE DOMAIN CONTAINING PROTEIN 1"/>
    <property type="match status" value="1"/>
</dbReference>
<feature type="domain" description="CUE" evidence="2">
    <location>
        <begin position="33"/>
        <end position="76"/>
    </location>
</feature>
<dbReference type="InterPro" id="IPR003892">
    <property type="entry name" value="CUE"/>
</dbReference>
<keyword evidence="4" id="KW-1185">Reference proteome</keyword>
<dbReference type="InterPro" id="IPR040192">
    <property type="entry name" value="CUEDC1"/>
</dbReference>
<dbReference type="Pfam" id="PF02845">
    <property type="entry name" value="CUE"/>
    <property type="match status" value="1"/>
</dbReference>
<dbReference type="GO" id="GO:0043130">
    <property type="term" value="F:ubiquitin binding"/>
    <property type="evidence" value="ECO:0007669"/>
    <property type="project" value="InterPro"/>
</dbReference>